<keyword evidence="7" id="KW-1015">Disulfide bond</keyword>
<keyword evidence="6 9" id="KW-0694">RNA-binding</keyword>
<feature type="binding site" evidence="9">
    <location>
        <begin position="6"/>
        <end position="13"/>
    </location>
    <ligand>
        <name>ATP</name>
        <dbReference type="ChEBI" id="CHEBI:30616"/>
    </ligand>
</feature>
<accession>A0ABS3I614</accession>
<feature type="domain" description="tRNA-specific 2-thiouridylase MnmA-like central" evidence="12">
    <location>
        <begin position="234"/>
        <end position="299"/>
    </location>
</feature>
<comment type="catalytic activity">
    <reaction evidence="8 9">
        <text>S-sulfanyl-L-cysteinyl-[protein] + uridine(34) in tRNA + AH2 + ATP = 2-thiouridine(34) in tRNA + L-cysteinyl-[protein] + A + AMP + diphosphate + H(+)</text>
        <dbReference type="Rhea" id="RHEA:47032"/>
        <dbReference type="Rhea" id="RHEA-COMP:10131"/>
        <dbReference type="Rhea" id="RHEA-COMP:11726"/>
        <dbReference type="Rhea" id="RHEA-COMP:11727"/>
        <dbReference type="Rhea" id="RHEA-COMP:11728"/>
        <dbReference type="ChEBI" id="CHEBI:13193"/>
        <dbReference type="ChEBI" id="CHEBI:15378"/>
        <dbReference type="ChEBI" id="CHEBI:17499"/>
        <dbReference type="ChEBI" id="CHEBI:29950"/>
        <dbReference type="ChEBI" id="CHEBI:30616"/>
        <dbReference type="ChEBI" id="CHEBI:33019"/>
        <dbReference type="ChEBI" id="CHEBI:61963"/>
        <dbReference type="ChEBI" id="CHEBI:65315"/>
        <dbReference type="ChEBI" id="CHEBI:87170"/>
        <dbReference type="ChEBI" id="CHEBI:456215"/>
        <dbReference type="EC" id="2.8.1.13"/>
    </reaction>
</comment>
<dbReference type="Pfam" id="PF03054">
    <property type="entry name" value="tRNA_Me_trans"/>
    <property type="match status" value="1"/>
</dbReference>
<dbReference type="Pfam" id="PF20258">
    <property type="entry name" value="tRNA_Me_trans_C"/>
    <property type="match status" value="1"/>
</dbReference>
<name>A0ABS3I614_9MICO</name>
<dbReference type="RefSeq" id="WP_207274386.1">
    <property type="nucleotide sequence ID" value="NZ_JAFMPK010000026.1"/>
</dbReference>
<dbReference type="Gene3D" id="3.40.50.620">
    <property type="entry name" value="HUPs"/>
    <property type="match status" value="1"/>
</dbReference>
<dbReference type="EC" id="2.8.1.13" evidence="9"/>
<evidence type="ECO:0000256" key="5">
    <source>
        <dbReference type="ARBA" id="ARBA00022840"/>
    </source>
</evidence>
<evidence type="ECO:0000256" key="9">
    <source>
        <dbReference type="HAMAP-Rule" id="MF_00144"/>
    </source>
</evidence>
<feature type="compositionally biased region" description="Low complexity" evidence="10">
    <location>
        <begin position="369"/>
        <end position="393"/>
    </location>
</feature>
<feature type="region of interest" description="Disordered" evidence="10">
    <location>
        <begin position="135"/>
        <end position="158"/>
    </location>
</feature>
<feature type="active site" description="Cysteine persulfide intermediate" evidence="9">
    <location>
        <position position="225"/>
    </location>
</feature>
<evidence type="ECO:0000256" key="10">
    <source>
        <dbReference type="SAM" id="MobiDB-lite"/>
    </source>
</evidence>
<keyword evidence="4 9" id="KW-0547">Nucleotide-binding</keyword>
<evidence type="ECO:0000256" key="8">
    <source>
        <dbReference type="ARBA" id="ARBA00051542"/>
    </source>
</evidence>
<dbReference type="Pfam" id="PF20259">
    <property type="entry name" value="tRNA_Me_trans_M"/>
    <property type="match status" value="1"/>
</dbReference>
<dbReference type="InterPro" id="IPR023382">
    <property type="entry name" value="MnmA-like_central_sf"/>
</dbReference>
<feature type="site" description="Interaction with tRNA" evidence="9">
    <location>
        <position position="126"/>
    </location>
</feature>
<dbReference type="Gene3D" id="2.40.30.10">
    <property type="entry name" value="Translation factors"/>
    <property type="match status" value="1"/>
</dbReference>
<feature type="site" description="Interaction with tRNA" evidence="9">
    <location>
        <position position="442"/>
    </location>
</feature>
<evidence type="ECO:0000313" key="13">
    <source>
        <dbReference type="EMBL" id="MBO0608405.1"/>
    </source>
</evidence>
<dbReference type="PANTHER" id="PTHR11933">
    <property type="entry name" value="TRNA 5-METHYLAMINOMETHYL-2-THIOURIDYLATE -METHYLTRANSFERASE"/>
    <property type="match status" value="1"/>
</dbReference>
<evidence type="ECO:0000259" key="11">
    <source>
        <dbReference type="Pfam" id="PF20258"/>
    </source>
</evidence>
<reference evidence="13 14" key="1">
    <citation type="submission" date="2021-03" db="EMBL/GenBank/DDBJ databases">
        <authorList>
            <person name="Xin L."/>
        </authorList>
    </citation>
    <scope>NUCLEOTIDE SEQUENCE [LARGE SCALE GENOMIC DNA]</scope>
    <source>
        <strain evidence="13 14">XHU 5031</strain>
    </source>
</reference>
<dbReference type="Proteomes" id="UP000664617">
    <property type="component" value="Unassembled WGS sequence"/>
</dbReference>
<feature type="compositionally biased region" description="Low complexity" evidence="10">
    <location>
        <begin position="144"/>
        <end position="158"/>
    </location>
</feature>
<feature type="compositionally biased region" description="Basic and acidic residues" evidence="10">
    <location>
        <begin position="394"/>
        <end position="403"/>
    </location>
</feature>
<feature type="region of interest" description="Disordered" evidence="10">
    <location>
        <begin position="364"/>
        <end position="420"/>
    </location>
</feature>
<keyword evidence="14" id="KW-1185">Reference proteome</keyword>
<evidence type="ECO:0000313" key="14">
    <source>
        <dbReference type="Proteomes" id="UP000664617"/>
    </source>
</evidence>
<dbReference type="HAMAP" id="MF_00144">
    <property type="entry name" value="tRNA_thiouridyl_MnmA"/>
    <property type="match status" value="1"/>
</dbReference>
<gene>
    <name evidence="9" type="primary">mnmA</name>
    <name evidence="13" type="ORF">J0911_05105</name>
</gene>
<comment type="function">
    <text evidence="9">Catalyzes the 2-thiolation of uridine at the wobble position (U34) of tRNA, leading to the formation of s(2)U34.</text>
</comment>
<comment type="similarity">
    <text evidence="9">Belongs to the MnmA/TRMU family.</text>
</comment>
<dbReference type="PANTHER" id="PTHR11933:SF5">
    <property type="entry name" value="MITOCHONDRIAL TRNA-SPECIFIC 2-THIOURIDYLASE 1"/>
    <property type="match status" value="1"/>
</dbReference>
<evidence type="ECO:0000259" key="12">
    <source>
        <dbReference type="Pfam" id="PF20259"/>
    </source>
</evidence>
<dbReference type="InterPro" id="IPR004506">
    <property type="entry name" value="MnmA-like"/>
</dbReference>
<feature type="compositionally biased region" description="Low complexity" evidence="10">
    <location>
        <begin position="404"/>
        <end position="420"/>
    </location>
</feature>
<evidence type="ECO:0000256" key="1">
    <source>
        <dbReference type="ARBA" id="ARBA00022555"/>
    </source>
</evidence>
<reference evidence="14" key="2">
    <citation type="submission" date="2023-07" db="EMBL/GenBank/DDBJ databases">
        <title>Myceligenerans salitolerans sp. nov., a halotolerant actinomycete isolated from a salt lake in Xinjiang, China.</title>
        <authorList>
            <person name="Guan T."/>
        </authorList>
    </citation>
    <scope>NUCLEOTIDE SEQUENCE [LARGE SCALE GENOMIC DNA]</scope>
    <source>
        <strain evidence="14">XHU 5031</strain>
    </source>
</reference>
<evidence type="ECO:0000256" key="7">
    <source>
        <dbReference type="ARBA" id="ARBA00023157"/>
    </source>
</evidence>
<feature type="binding site" evidence="9">
    <location>
        <position position="125"/>
    </location>
    <ligand>
        <name>ATP</name>
        <dbReference type="ChEBI" id="CHEBI:30616"/>
    </ligand>
</feature>
<dbReference type="EMBL" id="JAFMPK010000026">
    <property type="protein sequence ID" value="MBO0608405.1"/>
    <property type="molecule type" value="Genomic_DNA"/>
</dbReference>
<comment type="caution">
    <text evidence="9">Lacks conserved residue(s) required for the propagation of feature annotation.</text>
</comment>
<comment type="caution">
    <text evidence="13">The sequence shown here is derived from an EMBL/GenBank/DDBJ whole genome shotgun (WGS) entry which is preliminary data.</text>
</comment>
<keyword evidence="9" id="KW-0963">Cytoplasm</keyword>
<comment type="subcellular location">
    <subcellularLocation>
        <location evidence="9">Cytoplasm</location>
    </subcellularLocation>
</comment>
<keyword evidence="2 9" id="KW-0808">Transferase</keyword>
<evidence type="ECO:0000256" key="4">
    <source>
        <dbReference type="ARBA" id="ARBA00022741"/>
    </source>
</evidence>
<evidence type="ECO:0000256" key="2">
    <source>
        <dbReference type="ARBA" id="ARBA00022679"/>
    </source>
</evidence>
<keyword evidence="3 9" id="KW-0819">tRNA processing</keyword>
<keyword evidence="5 9" id="KW-0067">ATP-binding</keyword>
<dbReference type="InterPro" id="IPR014729">
    <property type="entry name" value="Rossmann-like_a/b/a_fold"/>
</dbReference>
<protein>
    <recommendedName>
        <fullName evidence="9">tRNA-specific 2-thiouridylase MnmA</fullName>
        <ecNumber evidence="9">2.8.1.13</ecNumber>
    </recommendedName>
</protein>
<feature type="region of interest" description="Interaction with tRNA" evidence="9">
    <location>
        <begin position="174"/>
        <end position="176"/>
    </location>
</feature>
<feature type="binding site" evidence="9">
    <location>
        <position position="32"/>
    </location>
    <ligand>
        <name>ATP</name>
        <dbReference type="ChEBI" id="CHEBI:30616"/>
    </ligand>
</feature>
<dbReference type="InterPro" id="IPR046885">
    <property type="entry name" value="MnmA-like_C"/>
</dbReference>
<keyword evidence="1 9" id="KW-0820">tRNA-binding</keyword>
<feature type="active site" description="Nucleophile" evidence="9">
    <location>
        <position position="101"/>
    </location>
</feature>
<dbReference type="InterPro" id="IPR046884">
    <property type="entry name" value="MnmA-like_central"/>
</dbReference>
<dbReference type="Gene3D" id="2.30.30.280">
    <property type="entry name" value="Adenine nucleotide alpha hydrolases-like domains"/>
    <property type="match status" value="1"/>
</dbReference>
<sequence length="464" mass="47649">MKVLAAMSGGVDSAVAAALAVEAGHDVVGVHMALSRNRDQFRNGSRGCCSIEDAGDARRAADVLGIPYYVWDLSETFEETVVADFLSEYEAGRTPNPCVRCNEHIKFEALLDKATALGFDAVATGHYARIETREVTADTRGRVPGPAGAHAPDGPGASPALLVRELHRSPNTAKDQSYVLAVMGPERLARAMFPLGGFASKDEVRAEAAKRGLSVSAKPDSYDICFVADGDTRGFLRDRLGSRPGAVVDTDGEVVGEHDGAYAFTVGQRKGLGLGRPAGDGRARYVVDVQTSTNTVVVGPAELLSVNRIAGEKAIWFDGVLATTPGGSSSADSAVPTDAGGWFDAEVQVRAHGTPVPARVRALPASAGPVPAGTSSAATPSDAPRSAASPSDVPRSDALRSDDSPSGTPPSAAAPSAAAAAPGGAMEIELTGEPLRGVAAGQSIVAYRGTRVLGQATVAAAWRA</sequence>
<organism evidence="13 14">
    <name type="scientific">Myceligenerans salitolerans</name>
    <dbReference type="NCBI Taxonomy" id="1230528"/>
    <lineage>
        <taxon>Bacteria</taxon>
        <taxon>Bacillati</taxon>
        <taxon>Actinomycetota</taxon>
        <taxon>Actinomycetes</taxon>
        <taxon>Micrococcales</taxon>
        <taxon>Promicromonosporaceae</taxon>
        <taxon>Myceligenerans</taxon>
    </lineage>
</organism>
<evidence type="ECO:0000256" key="6">
    <source>
        <dbReference type="ARBA" id="ARBA00022884"/>
    </source>
</evidence>
<evidence type="ECO:0000256" key="3">
    <source>
        <dbReference type="ARBA" id="ARBA00022694"/>
    </source>
</evidence>
<feature type="domain" description="tRNA-specific 2-thiouridylase MnmA-like C-terminal" evidence="11">
    <location>
        <begin position="424"/>
        <end position="458"/>
    </location>
</feature>
<dbReference type="SUPFAM" id="SSF52402">
    <property type="entry name" value="Adenine nucleotide alpha hydrolases-like"/>
    <property type="match status" value="1"/>
</dbReference>
<dbReference type="CDD" id="cd01998">
    <property type="entry name" value="MnmA_TRMU-like"/>
    <property type="match status" value="1"/>
</dbReference>
<proteinExistence type="inferred from homology"/>